<dbReference type="Pfam" id="PF12482">
    <property type="entry name" value="DUF3701"/>
    <property type="match status" value="1"/>
</dbReference>
<protein>
    <submittedName>
        <fullName evidence="7">Site-specific integrase</fullName>
    </submittedName>
</protein>
<feature type="region of interest" description="Disordered" evidence="5">
    <location>
        <begin position="1"/>
        <end position="20"/>
    </location>
</feature>
<dbReference type="InterPro" id="IPR011010">
    <property type="entry name" value="DNA_brk_join_enz"/>
</dbReference>
<evidence type="ECO:0000256" key="4">
    <source>
        <dbReference type="PROSITE-ProRule" id="PRU01248"/>
    </source>
</evidence>
<evidence type="ECO:0000313" key="7">
    <source>
        <dbReference type="EMBL" id="MEC4717927.1"/>
    </source>
</evidence>
<dbReference type="Gene3D" id="1.10.443.10">
    <property type="entry name" value="Intergrase catalytic core"/>
    <property type="match status" value="1"/>
</dbReference>
<organism evidence="7 8">
    <name type="scientific">Noviherbaspirillum album</name>
    <dbReference type="NCBI Taxonomy" id="3080276"/>
    <lineage>
        <taxon>Bacteria</taxon>
        <taxon>Pseudomonadati</taxon>
        <taxon>Pseudomonadota</taxon>
        <taxon>Betaproteobacteria</taxon>
        <taxon>Burkholderiales</taxon>
        <taxon>Oxalobacteraceae</taxon>
        <taxon>Noviherbaspirillum</taxon>
    </lineage>
</organism>
<keyword evidence="8" id="KW-1185">Reference proteome</keyword>
<dbReference type="InterPro" id="IPR013762">
    <property type="entry name" value="Integrase-like_cat_sf"/>
</dbReference>
<feature type="domain" description="Core-binding (CB)" evidence="6">
    <location>
        <begin position="296"/>
        <end position="413"/>
    </location>
</feature>
<evidence type="ECO:0000256" key="2">
    <source>
        <dbReference type="ARBA" id="ARBA00023125"/>
    </source>
</evidence>
<keyword evidence="1" id="KW-0229">DNA integration</keyword>
<accession>A0ABU6J3M7</accession>
<evidence type="ECO:0000313" key="8">
    <source>
        <dbReference type="Proteomes" id="UP001352263"/>
    </source>
</evidence>
<dbReference type="InterPro" id="IPR044068">
    <property type="entry name" value="CB"/>
</dbReference>
<reference evidence="7 8" key="1">
    <citation type="submission" date="2023-10" db="EMBL/GenBank/DDBJ databases">
        <title>Noviherbaspirillum sp. CPCC 100848 genome assembly.</title>
        <authorList>
            <person name="Li X.Y."/>
            <person name="Fang X.M."/>
        </authorList>
    </citation>
    <scope>NUCLEOTIDE SEQUENCE [LARGE SCALE GENOMIC DNA]</scope>
    <source>
        <strain evidence="7 8">CPCC 100848</strain>
    </source>
</reference>
<evidence type="ECO:0000256" key="1">
    <source>
        <dbReference type="ARBA" id="ARBA00022908"/>
    </source>
</evidence>
<dbReference type="Proteomes" id="UP001352263">
    <property type="component" value="Unassembled WGS sequence"/>
</dbReference>
<sequence>MENQSAEITRHSARKGHSLATLVQGSTARRLHIGHFAFMRAVVQGLDTRDSWNRYLRVEGEHDDIRNVNRTIQWIRDEFAAAARRSERHGLARLIRIDPNRIEDKGEKLPSLEEHAIAHGLEDFSQAEQVEHYQSHYGNLRTTQSRRRRLIGKQLEALHWLEALAVQPPRADDPVSAWFNPDLAHRLEAAGLSTLRQLIGQINGVGFRWWVKVKAIGKGKADRIVAWLQAHEHTIGMKLGEHVRARRAALGPGQLDQVVAPATAVVPMEKLIVPAHLDGTSGKHRLPQQQCAIRASNDIEAVLSWIEAKGRRAKPACGDTGKLTHTQRSYLREAERFLLWAVVQRQLPLSSVEPADCQAYLEFLVDPAPAELWCGKRGREKWSPLWRPFEGPLSPAARRHAATVLKSLYAYLVEQRYLHANPWLGMAEASGNTAGAIAKPREKQLTQEQWQCLWQQAENLPHSSVNLRLRLALKLFEVTGWRLADIVACRVDALKRSSGADWKIAIDSQGSRRSCRMDDAFMRAVSGYLASRGLHPDPEHPTNHGVFLLGRATDVSEQAPWSPARLREVDPRAGITPGTLYGQLKSFFDQCASNYTGTGINVFAMASTEWLRHIRRASN</sequence>
<dbReference type="SUPFAM" id="SSF56349">
    <property type="entry name" value="DNA breaking-rejoining enzymes"/>
    <property type="match status" value="1"/>
</dbReference>
<evidence type="ECO:0000256" key="3">
    <source>
        <dbReference type="ARBA" id="ARBA00023172"/>
    </source>
</evidence>
<keyword evidence="3" id="KW-0233">DNA recombination</keyword>
<dbReference type="Gene3D" id="1.10.150.130">
    <property type="match status" value="1"/>
</dbReference>
<keyword evidence="2 4" id="KW-0238">DNA-binding</keyword>
<dbReference type="RefSeq" id="WP_326504671.1">
    <property type="nucleotide sequence ID" value="NZ_JAWIIV010000001.1"/>
</dbReference>
<name>A0ABU6J3M7_9BURK</name>
<gene>
    <name evidence="7" type="ORF">RY831_02080</name>
</gene>
<comment type="caution">
    <text evidence="7">The sequence shown here is derived from an EMBL/GenBank/DDBJ whole genome shotgun (WGS) entry which is preliminary data.</text>
</comment>
<proteinExistence type="predicted"/>
<dbReference type="EMBL" id="JAWIIV010000001">
    <property type="protein sequence ID" value="MEC4717927.1"/>
    <property type="molecule type" value="Genomic_DNA"/>
</dbReference>
<dbReference type="PROSITE" id="PS51900">
    <property type="entry name" value="CB"/>
    <property type="match status" value="1"/>
</dbReference>
<evidence type="ECO:0000256" key="5">
    <source>
        <dbReference type="SAM" id="MobiDB-lite"/>
    </source>
</evidence>
<dbReference type="InterPro" id="IPR010998">
    <property type="entry name" value="Integrase_recombinase_N"/>
</dbReference>
<dbReference type="InterPro" id="IPR022169">
    <property type="entry name" value="DUF3701"/>
</dbReference>
<evidence type="ECO:0000259" key="6">
    <source>
        <dbReference type="PROSITE" id="PS51900"/>
    </source>
</evidence>